<evidence type="ECO:0000256" key="1">
    <source>
        <dbReference type="PROSITE-ProRule" id="PRU00182"/>
    </source>
</evidence>
<reference evidence="3 4" key="1">
    <citation type="submission" date="2016-10" db="EMBL/GenBank/DDBJ databases">
        <authorList>
            <person name="Varghese N."/>
            <person name="Submissions S."/>
        </authorList>
    </citation>
    <scope>NUCLEOTIDE SEQUENCE [LARGE SCALE GENOMIC DNA]</scope>
    <source>
        <strain evidence="3 4">DSM 13796</strain>
    </source>
</reference>
<feature type="domain" description="RNA-binding S4" evidence="2">
    <location>
        <begin position="182"/>
        <end position="244"/>
    </location>
</feature>
<gene>
    <name evidence="3" type="ORF">SAMN02745910_00241</name>
</gene>
<dbReference type="InterPro" id="IPR036986">
    <property type="entry name" value="S4_RNA-bd_sf"/>
</dbReference>
<keyword evidence="4" id="KW-1185">Reference proteome</keyword>
<organism evidence="3 4">
    <name type="scientific">Priestia endophytica DSM 13796</name>
    <dbReference type="NCBI Taxonomy" id="1121089"/>
    <lineage>
        <taxon>Bacteria</taxon>
        <taxon>Bacillati</taxon>
        <taxon>Bacillota</taxon>
        <taxon>Bacilli</taxon>
        <taxon>Bacillales</taxon>
        <taxon>Bacillaceae</taxon>
        <taxon>Priestia</taxon>
    </lineage>
</organism>
<sequence length="258" mass="29528">MTELYQHFRKEEHEFVDAVLEWQGQVLNQYSPKLTDFLDPREQEIVHTIIGSEGDVKVSFFGGYEGAERKRALLFPSYYEPSEEDYELELFEVKYASKFVTLEHRHVLGTLMSVGLRRSKYGDIIAGEERIQFIVAREMSSFVKMNILKMGKTSVALQTKPLSSVMDNKEELELKETTVSSLRLDAVLSSIHNISRQKVQTLINGGHAKVNWKTLEQPSFECNEGDTLSLKGHGRARVVSINGKTKKEKWRITVGKLK</sequence>
<dbReference type="PANTHER" id="PTHR13633">
    <property type="entry name" value="MITOCHONDRIAL TRANSCRIPTION RESCUE FACTOR 1"/>
    <property type="match status" value="1"/>
</dbReference>
<dbReference type="Pfam" id="PF21278">
    <property type="entry name" value="YlmH_1st"/>
    <property type="match status" value="1"/>
</dbReference>
<evidence type="ECO:0000313" key="4">
    <source>
        <dbReference type="Proteomes" id="UP000182762"/>
    </source>
</evidence>
<evidence type="ECO:0000259" key="2">
    <source>
        <dbReference type="SMART" id="SM00363"/>
    </source>
</evidence>
<dbReference type="Gene3D" id="3.30.1370.160">
    <property type="match status" value="1"/>
</dbReference>
<dbReference type="Pfam" id="PF17774">
    <property type="entry name" value="YlmH_RBD"/>
    <property type="match status" value="1"/>
</dbReference>
<comment type="caution">
    <text evidence="3">The sequence shown here is derived from an EMBL/GenBank/DDBJ whole genome shotgun (WGS) entry which is preliminary data.</text>
</comment>
<dbReference type="Gene3D" id="3.30.70.330">
    <property type="match status" value="1"/>
</dbReference>
<dbReference type="EMBL" id="FOXX01000001">
    <property type="protein sequence ID" value="SFQ10447.1"/>
    <property type="molecule type" value="Genomic_DNA"/>
</dbReference>
<dbReference type="PANTHER" id="PTHR13633:SF3">
    <property type="entry name" value="MITOCHONDRIAL TRANSCRIPTION RESCUE FACTOR 1"/>
    <property type="match status" value="1"/>
</dbReference>
<dbReference type="InterPro" id="IPR002942">
    <property type="entry name" value="S4_RNA-bd"/>
</dbReference>
<dbReference type="PROSITE" id="PS50889">
    <property type="entry name" value="S4"/>
    <property type="match status" value="1"/>
</dbReference>
<protein>
    <submittedName>
        <fullName evidence="3">RNA-binding protein YlmH, contains S4-like domain</fullName>
    </submittedName>
</protein>
<name>A0A1I5VT45_9BACI</name>
<dbReference type="GeneID" id="93709016"/>
<dbReference type="CDD" id="cd00165">
    <property type="entry name" value="S4"/>
    <property type="match status" value="1"/>
</dbReference>
<accession>A0A1I5VT45</accession>
<proteinExistence type="predicted"/>
<dbReference type="InterPro" id="IPR048443">
    <property type="entry name" value="RqcP2_N"/>
</dbReference>
<dbReference type="RefSeq" id="WP_061801778.1">
    <property type="nucleotide sequence ID" value="NZ_FOXX01000001.1"/>
</dbReference>
<dbReference type="SMART" id="SM00363">
    <property type="entry name" value="S4"/>
    <property type="match status" value="1"/>
</dbReference>
<dbReference type="Proteomes" id="UP000182762">
    <property type="component" value="Unassembled WGS sequence"/>
</dbReference>
<dbReference type="InterPro" id="IPR040591">
    <property type="entry name" value="RqcP2_RBD"/>
</dbReference>
<evidence type="ECO:0000313" key="3">
    <source>
        <dbReference type="EMBL" id="SFQ10447.1"/>
    </source>
</evidence>
<dbReference type="InterPro" id="IPR012677">
    <property type="entry name" value="Nucleotide-bd_a/b_plait_sf"/>
</dbReference>
<dbReference type="Pfam" id="PF01479">
    <property type="entry name" value="S4"/>
    <property type="match status" value="1"/>
</dbReference>
<dbReference type="SUPFAM" id="SSF55174">
    <property type="entry name" value="Alpha-L RNA-binding motif"/>
    <property type="match status" value="1"/>
</dbReference>
<keyword evidence="1" id="KW-0694">RNA-binding</keyword>
<dbReference type="Gene3D" id="3.10.290.10">
    <property type="entry name" value="RNA-binding S4 domain"/>
    <property type="match status" value="1"/>
</dbReference>